<evidence type="ECO:0000256" key="1">
    <source>
        <dbReference type="ARBA" id="ARBA00022553"/>
    </source>
</evidence>
<evidence type="ECO:0000313" key="6">
    <source>
        <dbReference type="EMBL" id="MBZ6076753.1"/>
    </source>
</evidence>
<feature type="modified residue" description="4-aspartylphosphate" evidence="4">
    <location>
        <position position="52"/>
    </location>
</feature>
<evidence type="ECO:0000256" key="4">
    <source>
        <dbReference type="PROSITE-ProRule" id="PRU00169"/>
    </source>
</evidence>
<dbReference type="InterPro" id="IPR011006">
    <property type="entry name" value="CheY-like_superfamily"/>
</dbReference>
<dbReference type="EMBL" id="JAIRBM010000006">
    <property type="protein sequence ID" value="MBZ6076753.1"/>
    <property type="molecule type" value="Genomic_DNA"/>
</dbReference>
<dbReference type="InterPro" id="IPR001789">
    <property type="entry name" value="Sig_transdc_resp-reg_receiver"/>
</dbReference>
<name>A0ABS7VMI8_9HYPH</name>
<feature type="domain" description="Response regulatory" evidence="5">
    <location>
        <begin position="3"/>
        <end position="117"/>
    </location>
</feature>
<dbReference type="Gene3D" id="3.40.50.2300">
    <property type="match status" value="1"/>
</dbReference>
<organism evidence="6 7">
    <name type="scientific">Microvirga puerhi</name>
    <dbReference type="NCBI Taxonomy" id="2876078"/>
    <lineage>
        <taxon>Bacteria</taxon>
        <taxon>Pseudomonadati</taxon>
        <taxon>Pseudomonadota</taxon>
        <taxon>Alphaproteobacteria</taxon>
        <taxon>Hyphomicrobiales</taxon>
        <taxon>Methylobacteriaceae</taxon>
        <taxon>Microvirga</taxon>
    </lineage>
</organism>
<evidence type="ECO:0000313" key="7">
    <source>
        <dbReference type="Proteomes" id="UP000704176"/>
    </source>
</evidence>
<sequence length="118" mass="12992">MRTILVVDDEWAIAEVLEALLGDEGYRVIVANNGKQGLERLAEWRPDLIMLDFMMPVMDGPATFAALKADPKTASIPIILMSSLPEETVAQRCSGYDTFLRKPFRIAAVLEAVNKALG</sequence>
<gene>
    <name evidence="6" type="ORF">K9B37_10745</name>
</gene>
<dbReference type="SUPFAM" id="SSF52172">
    <property type="entry name" value="CheY-like"/>
    <property type="match status" value="1"/>
</dbReference>
<dbReference type="PROSITE" id="PS50110">
    <property type="entry name" value="RESPONSE_REGULATORY"/>
    <property type="match status" value="1"/>
</dbReference>
<dbReference type="PANTHER" id="PTHR44591">
    <property type="entry name" value="STRESS RESPONSE REGULATOR PROTEIN 1"/>
    <property type="match status" value="1"/>
</dbReference>
<dbReference type="Pfam" id="PF00072">
    <property type="entry name" value="Response_reg"/>
    <property type="match status" value="1"/>
</dbReference>
<dbReference type="SMART" id="SM00448">
    <property type="entry name" value="REC"/>
    <property type="match status" value="1"/>
</dbReference>
<proteinExistence type="predicted"/>
<keyword evidence="7" id="KW-1185">Reference proteome</keyword>
<evidence type="ECO:0000256" key="2">
    <source>
        <dbReference type="ARBA" id="ARBA00023015"/>
    </source>
</evidence>
<dbReference type="RefSeq" id="WP_224313060.1">
    <property type="nucleotide sequence ID" value="NZ_JAIRBM010000006.1"/>
</dbReference>
<accession>A0ABS7VMI8</accession>
<keyword evidence="3" id="KW-0804">Transcription</keyword>
<dbReference type="PANTHER" id="PTHR44591:SF3">
    <property type="entry name" value="RESPONSE REGULATORY DOMAIN-CONTAINING PROTEIN"/>
    <property type="match status" value="1"/>
</dbReference>
<comment type="caution">
    <text evidence="6">The sequence shown here is derived from an EMBL/GenBank/DDBJ whole genome shotgun (WGS) entry which is preliminary data.</text>
</comment>
<evidence type="ECO:0000256" key="3">
    <source>
        <dbReference type="ARBA" id="ARBA00023163"/>
    </source>
</evidence>
<dbReference type="Proteomes" id="UP000704176">
    <property type="component" value="Unassembled WGS sequence"/>
</dbReference>
<dbReference type="InterPro" id="IPR050595">
    <property type="entry name" value="Bact_response_regulator"/>
</dbReference>
<protein>
    <submittedName>
        <fullName evidence="6">Response regulator</fullName>
    </submittedName>
</protein>
<keyword evidence="2" id="KW-0805">Transcription regulation</keyword>
<keyword evidence="1 4" id="KW-0597">Phosphoprotein</keyword>
<reference evidence="6 7" key="1">
    <citation type="submission" date="2021-09" db="EMBL/GenBank/DDBJ databases">
        <title>The complete genome sequence of a new microorganism.</title>
        <authorList>
            <person name="Zi Z."/>
        </authorList>
    </citation>
    <scope>NUCLEOTIDE SEQUENCE [LARGE SCALE GENOMIC DNA]</scope>
    <source>
        <strain evidence="6 7">WGZ8</strain>
    </source>
</reference>
<evidence type="ECO:0000259" key="5">
    <source>
        <dbReference type="PROSITE" id="PS50110"/>
    </source>
</evidence>